<keyword evidence="4" id="KW-0812">Transmembrane</keyword>
<dbReference type="GO" id="GO:0046930">
    <property type="term" value="C:pore complex"/>
    <property type="evidence" value="ECO:0007669"/>
    <property type="project" value="UniProtKB-KW"/>
</dbReference>
<dbReference type="STRING" id="758.GCA_000730685_01394"/>
<feature type="chain" id="PRO_5044566717" evidence="11">
    <location>
        <begin position="21"/>
        <end position="365"/>
    </location>
</feature>
<dbReference type="eggNOG" id="COG3203">
    <property type="taxonomic scope" value="Bacteria"/>
</dbReference>
<evidence type="ECO:0000256" key="11">
    <source>
        <dbReference type="SAM" id="SignalP"/>
    </source>
</evidence>
<evidence type="ECO:0000256" key="1">
    <source>
        <dbReference type="ARBA" id="ARBA00004571"/>
    </source>
</evidence>
<dbReference type="EMBL" id="JALJCU010000025">
    <property type="protein sequence ID" value="MCQ9122019.1"/>
    <property type="molecule type" value="Genomic_DNA"/>
</dbReference>
<evidence type="ECO:0000256" key="8">
    <source>
        <dbReference type="ARBA" id="ARBA00023136"/>
    </source>
</evidence>
<proteinExistence type="predicted"/>
<feature type="signal peptide" evidence="11">
    <location>
        <begin position="1"/>
        <end position="20"/>
    </location>
</feature>
<dbReference type="InterPro" id="IPR033900">
    <property type="entry name" value="Gram_neg_porin_domain"/>
</dbReference>
<dbReference type="PANTHER" id="PTHR34501">
    <property type="entry name" value="PROTEIN YDDL-RELATED"/>
    <property type="match status" value="1"/>
</dbReference>
<dbReference type="PANTHER" id="PTHR34501:SF2">
    <property type="entry name" value="OUTER MEMBRANE PORIN F-RELATED"/>
    <property type="match status" value="1"/>
</dbReference>
<evidence type="ECO:0000313" key="16">
    <source>
        <dbReference type="Proteomes" id="UP001206350"/>
    </source>
</evidence>
<evidence type="ECO:0000313" key="14">
    <source>
        <dbReference type="EMBL" id="VEH68159.1"/>
    </source>
</evidence>
<keyword evidence="6" id="KW-0406">Ion transport</keyword>
<keyword evidence="5 11" id="KW-0732">Signal</keyword>
<keyword evidence="8" id="KW-0472">Membrane</keyword>
<reference evidence="13 16" key="2">
    <citation type="journal article" date="2022" name="Microbiol. Spectr.">
        <title>Microbiota of the Pregnant Mouse: Characterization of the Bacterial Communities in the Oral Cavity, Lung, Intestine, and Vagina through Culture and DNA Sequencing.</title>
        <authorList>
            <person name="Greenberg J.M."/>
            <person name="Romero R."/>
            <person name="Winters A.D."/>
            <person name="Galaz J."/>
            <person name="Garcia-Flores V."/>
            <person name="Arenas-Hernandez M."/>
            <person name="Panzer J."/>
            <person name="Shaffer Z."/>
            <person name="Kracht D.J."/>
            <person name="Gomez-Lopez N."/>
            <person name="Theis K.R."/>
        </authorList>
    </citation>
    <scope>NUCLEOTIDE SEQUENCE [LARGE SCALE GENOMIC DNA]</scope>
    <source>
        <strain evidence="13 16">MAC-C1-H1</strain>
    </source>
</reference>
<comment type="subcellular location">
    <subcellularLocation>
        <location evidence="1">Cell outer membrane</location>
        <topology evidence="1">Multi-pass membrane protein</topology>
    </subcellularLocation>
</comment>
<dbReference type="GO" id="GO:0015288">
    <property type="term" value="F:porin activity"/>
    <property type="evidence" value="ECO:0007669"/>
    <property type="project" value="UniProtKB-KW"/>
</dbReference>
<evidence type="ECO:0000256" key="5">
    <source>
        <dbReference type="ARBA" id="ARBA00022729"/>
    </source>
</evidence>
<evidence type="ECO:0000256" key="9">
    <source>
        <dbReference type="ARBA" id="ARBA00023237"/>
    </source>
</evidence>
<evidence type="ECO:0000256" key="6">
    <source>
        <dbReference type="ARBA" id="ARBA00023065"/>
    </source>
</evidence>
<dbReference type="InterPro" id="IPR050298">
    <property type="entry name" value="Gram-neg_bact_OMP"/>
</dbReference>
<evidence type="ECO:0000256" key="2">
    <source>
        <dbReference type="ARBA" id="ARBA00022448"/>
    </source>
</evidence>
<dbReference type="RefSeq" id="WP_077664922.1">
    <property type="nucleotide sequence ID" value="NZ_JALJCU010000025.1"/>
</dbReference>
<feature type="region of interest" description="Disordered" evidence="10">
    <location>
        <begin position="47"/>
        <end position="66"/>
    </location>
</feature>
<dbReference type="AlphaFoldDB" id="A0A1V3K5T7"/>
<dbReference type="GO" id="GO:0006811">
    <property type="term" value="P:monoatomic ion transport"/>
    <property type="evidence" value="ECO:0007669"/>
    <property type="project" value="UniProtKB-KW"/>
</dbReference>
<dbReference type="Gene3D" id="2.40.160.10">
    <property type="entry name" value="Porin"/>
    <property type="match status" value="1"/>
</dbReference>
<reference evidence="13" key="3">
    <citation type="submission" date="2023-08" db="EMBL/GenBank/DDBJ databases">
        <authorList>
            <person name="Greenberg J.M."/>
            <person name="Romero R."/>
            <person name="Winters A.D."/>
            <person name="Galaz J."/>
            <person name="Garcia-Flores V."/>
            <person name="Arenas-Hernandez M."/>
            <person name="Panzer J."/>
            <person name="Shaffer Z."/>
            <person name="Kracht D.J."/>
            <person name="Gomez-Lopez N."/>
            <person name="Theis K.R."/>
        </authorList>
    </citation>
    <scope>NUCLEOTIDE SEQUENCE</scope>
    <source>
        <strain evidence="13">MAC-C1-H1</strain>
    </source>
</reference>
<dbReference type="InterPro" id="IPR023614">
    <property type="entry name" value="Porin_dom_sf"/>
</dbReference>
<evidence type="ECO:0000313" key="15">
    <source>
        <dbReference type="Proteomes" id="UP000278733"/>
    </source>
</evidence>
<organism evidence="14 15">
    <name type="scientific">Rodentibacter pneumotropicus</name>
    <dbReference type="NCBI Taxonomy" id="758"/>
    <lineage>
        <taxon>Bacteria</taxon>
        <taxon>Pseudomonadati</taxon>
        <taxon>Pseudomonadota</taxon>
        <taxon>Gammaproteobacteria</taxon>
        <taxon>Pasteurellales</taxon>
        <taxon>Pasteurellaceae</taxon>
        <taxon>Rodentibacter</taxon>
    </lineage>
</organism>
<evidence type="ECO:0000256" key="4">
    <source>
        <dbReference type="ARBA" id="ARBA00022692"/>
    </source>
</evidence>
<dbReference type="EMBL" id="LR134405">
    <property type="protein sequence ID" value="VEH68159.1"/>
    <property type="molecule type" value="Genomic_DNA"/>
</dbReference>
<dbReference type="GO" id="GO:0009279">
    <property type="term" value="C:cell outer membrane"/>
    <property type="evidence" value="ECO:0007669"/>
    <property type="project" value="UniProtKB-SubCell"/>
</dbReference>
<protein>
    <submittedName>
        <fullName evidence="14">Major outer membrane protein OmpH-2</fullName>
    </submittedName>
    <submittedName>
        <fullName evidence="13">Porin</fullName>
    </submittedName>
</protein>
<gene>
    <name evidence="14" type="primary">ompH2_2</name>
    <name evidence="13" type="ORF">MUU45_001580</name>
    <name evidence="14" type="ORF">NCTC8284_03389</name>
</gene>
<dbReference type="Pfam" id="PF13609">
    <property type="entry name" value="Porin_4"/>
    <property type="match status" value="1"/>
</dbReference>
<evidence type="ECO:0000256" key="7">
    <source>
        <dbReference type="ARBA" id="ARBA00023114"/>
    </source>
</evidence>
<sequence>MKKTLAALIIGAFAASAANAAVVYDNEGTKFEVNGSLRLMLEKSNQGGHWEKKDANGDVTSEGKKYSHTGLRNAGSRVEFKVKHDLSDGFYALGRAELRFDGKDENGKSAAKEDGFGSVRAHRAYVGLGKKELGQVTFGRQVTIGDDVGIAEDYDYGILPDYVPTSGRSVIRYDYYGVEGLQLGASYQFAEDRTNNEVNNGSLSNGVQAGFLYEDNGLILEGVYGRANYKSELNSNARRNVDGLMLSAGYDFKSFLVSVDTGYQKDKTDGKETKKSFFVSPGFQVPVITDVSKVYGNYLYEQTKTGNDKTKTHGFLLGVDYKLHKQVITYVEGKYVQSKDYTNGNYDENSKVKDKAIGVGLRVFF</sequence>
<accession>A0A1V3K5T7</accession>
<dbReference type="Proteomes" id="UP001206350">
    <property type="component" value="Unassembled WGS sequence"/>
</dbReference>
<evidence type="ECO:0000256" key="3">
    <source>
        <dbReference type="ARBA" id="ARBA00022452"/>
    </source>
</evidence>
<dbReference type="SUPFAM" id="SSF56935">
    <property type="entry name" value="Porins"/>
    <property type="match status" value="1"/>
</dbReference>
<feature type="domain" description="Porin" evidence="12">
    <location>
        <begin position="6"/>
        <end position="340"/>
    </location>
</feature>
<dbReference type="CDD" id="cd00342">
    <property type="entry name" value="gram_neg_porins"/>
    <property type="match status" value="1"/>
</dbReference>
<dbReference type="KEGG" id="rpne:NCTC8284_03389"/>
<evidence type="ECO:0000256" key="10">
    <source>
        <dbReference type="SAM" id="MobiDB-lite"/>
    </source>
</evidence>
<reference evidence="14 15" key="1">
    <citation type="submission" date="2018-12" db="EMBL/GenBank/DDBJ databases">
        <authorList>
            <consortium name="Pathogen Informatics"/>
        </authorList>
    </citation>
    <scope>NUCLEOTIDE SEQUENCE [LARGE SCALE GENOMIC DNA]</scope>
    <source>
        <strain evidence="14 15">NCTC8284</strain>
    </source>
</reference>
<keyword evidence="3" id="KW-1134">Transmembrane beta strand</keyword>
<keyword evidence="2" id="KW-0813">Transport</keyword>
<keyword evidence="7" id="KW-0626">Porin</keyword>
<keyword evidence="16" id="KW-1185">Reference proteome</keyword>
<dbReference type="Proteomes" id="UP000278733">
    <property type="component" value="Chromosome"/>
</dbReference>
<name>A0A1V3K5T7_9PAST</name>
<evidence type="ECO:0000313" key="13">
    <source>
        <dbReference type="EMBL" id="MCQ9122019.1"/>
    </source>
</evidence>
<keyword evidence="9" id="KW-0998">Cell outer membrane</keyword>
<evidence type="ECO:0000259" key="12">
    <source>
        <dbReference type="Pfam" id="PF13609"/>
    </source>
</evidence>
<feature type="compositionally biased region" description="Basic and acidic residues" evidence="10">
    <location>
        <begin position="49"/>
        <end position="65"/>
    </location>
</feature>